<gene>
    <name evidence="1" type="ORF">CPter291_0251</name>
</gene>
<dbReference type="EMBL" id="CP013236">
    <property type="protein sequence ID" value="AMP12547.1"/>
    <property type="molecule type" value="Genomic_DNA"/>
</dbReference>
<name>A0ABM5Z0L9_9BURK</name>
<organism evidence="1 2">
    <name type="scientific">Collimonas pratensis</name>
    <dbReference type="NCBI Taxonomy" id="279113"/>
    <lineage>
        <taxon>Bacteria</taxon>
        <taxon>Pseudomonadati</taxon>
        <taxon>Pseudomonadota</taxon>
        <taxon>Betaproteobacteria</taxon>
        <taxon>Burkholderiales</taxon>
        <taxon>Oxalobacteraceae</taxon>
        <taxon>Collimonas</taxon>
    </lineage>
</organism>
<dbReference type="Proteomes" id="UP000074914">
    <property type="component" value="Chromosome"/>
</dbReference>
<evidence type="ECO:0000313" key="1">
    <source>
        <dbReference type="EMBL" id="AMP12547.1"/>
    </source>
</evidence>
<reference evidence="1 2" key="1">
    <citation type="submission" date="2015-11" db="EMBL/GenBank/DDBJ databases">
        <title>Exploring the genomic traits of fungus-feeding bacterial genus Collimonas.</title>
        <authorList>
            <person name="Song C."/>
            <person name="Schmidt R."/>
            <person name="de Jager V."/>
            <person name="Krzyzanowska D."/>
            <person name="Jongedijk E."/>
            <person name="Cankar K."/>
            <person name="Beekwilder J."/>
            <person name="van Veen A."/>
            <person name="de Boer W."/>
            <person name="van Veen J.A."/>
            <person name="Garbeva P."/>
        </authorList>
    </citation>
    <scope>NUCLEOTIDE SEQUENCE [LARGE SCALE GENOMIC DNA]</scope>
    <source>
        <strain evidence="1 2">Ter291</strain>
    </source>
</reference>
<proteinExistence type="predicted"/>
<evidence type="ECO:0000313" key="2">
    <source>
        <dbReference type="Proteomes" id="UP000074914"/>
    </source>
</evidence>
<protein>
    <submittedName>
        <fullName evidence="1">Uncharacterized protein</fullName>
    </submittedName>
</protein>
<accession>A0ABM5Z0L9</accession>
<keyword evidence="2" id="KW-1185">Reference proteome</keyword>
<sequence length="41" mass="4705">MNFFRKMCEKEALYVRLGGFDNALPARQAVPGQSPRFHQPP</sequence>